<evidence type="ECO:0000313" key="7">
    <source>
        <dbReference type="RefSeq" id="XP_035658775.1"/>
    </source>
</evidence>
<keyword evidence="2 3" id="KW-0539">Nucleus</keyword>
<reference evidence="7" key="2">
    <citation type="submission" date="2025-08" db="UniProtKB">
        <authorList>
            <consortium name="RefSeq"/>
        </authorList>
    </citation>
    <scope>IDENTIFICATION</scope>
    <source>
        <strain evidence="7">S238N-H82</strain>
        <tissue evidence="7">Testes</tissue>
    </source>
</reference>
<dbReference type="CDD" id="cd00183">
    <property type="entry name" value="TFIIS_I"/>
    <property type="match status" value="1"/>
</dbReference>
<comment type="subcellular location">
    <subcellularLocation>
        <location evidence="1 3">Nucleus</location>
    </subcellularLocation>
</comment>
<feature type="compositionally biased region" description="Basic and acidic residues" evidence="4">
    <location>
        <begin position="254"/>
        <end position="273"/>
    </location>
</feature>
<feature type="compositionally biased region" description="Basic residues" evidence="4">
    <location>
        <begin position="213"/>
        <end position="222"/>
    </location>
</feature>
<dbReference type="SMART" id="SM00509">
    <property type="entry name" value="TFS2N"/>
    <property type="match status" value="1"/>
</dbReference>
<feature type="compositionally biased region" description="Basic residues" evidence="4">
    <location>
        <begin position="423"/>
        <end position="436"/>
    </location>
</feature>
<name>A0A9J7HI35_BRAFL</name>
<dbReference type="PANTHER" id="PTHR15141:SF76">
    <property type="entry name" value="TRANSCRIPTION ELONGATION FACTOR B POLYPEPTIDE 3"/>
    <property type="match status" value="1"/>
</dbReference>
<dbReference type="InterPro" id="IPR051870">
    <property type="entry name" value="Elongin-A_domain"/>
</dbReference>
<evidence type="ECO:0000256" key="2">
    <source>
        <dbReference type="ARBA" id="ARBA00023242"/>
    </source>
</evidence>
<feature type="compositionally biased region" description="Low complexity" evidence="4">
    <location>
        <begin position="355"/>
        <end position="364"/>
    </location>
</feature>
<dbReference type="PROSITE" id="PS51319">
    <property type="entry name" value="TFIIS_N"/>
    <property type="match status" value="1"/>
</dbReference>
<dbReference type="Pfam" id="PF06881">
    <property type="entry name" value="Elongin_A"/>
    <property type="match status" value="1"/>
</dbReference>
<feature type="compositionally biased region" description="Low complexity" evidence="4">
    <location>
        <begin position="232"/>
        <end position="253"/>
    </location>
</feature>
<feature type="compositionally biased region" description="Basic residues" evidence="4">
    <location>
        <begin position="676"/>
        <end position="687"/>
    </location>
</feature>
<feature type="region of interest" description="Disordered" evidence="4">
    <location>
        <begin position="351"/>
        <end position="476"/>
    </location>
</feature>
<dbReference type="PANTHER" id="PTHR15141">
    <property type="entry name" value="TRANSCRIPTION ELONGATION FACTOR B POLYPEPTIDE 3"/>
    <property type="match status" value="1"/>
</dbReference>
<dbReference type="SUPFAM" id="SSF47676">
    <property type="entry name" value="Conserved domain common to transcription factors TFIIS, elongin A, CRSP70"/>
    <property type="match status" value="1"/>
</dbReference>
<feature type="region of interest" description="Disordered" evidence="4">
    <location>
        <begin position="80"/>
        <end position="332"/>
    </location>
</feature>
<proteinExistence type="predicted"/>
<feature type="compositionally biased region" description="Basic and acidic residues" evidence="4">
    <location>
        <begin position="293"/>
        <end position="319"/>
    </location>
</feature>
<dbReference type="Gene3D" id="1.20.930.10">
    <property type="entry name" value="Conserved domain common to transcription factors TFIIS, elongin A, CRSP70"/>
    <property type="match status" value="1"/>
</dbReference>
<dbReference type="InterPro" id="IPR003617">
    <property type="entry name" value="TFIIS/CRSP70_N_sub"/>
</dbReference>
<feature type="compositionally biased region" description="Basic and acidic residues" evidence="4">
    <location>
        <begin position="101"/>
        <end position="130"/>
    </location>
</feature>
<evidence type="ECO:0000259" key="5">
    <source>
        <dbReference type="PROSITE" id="PS51319"/>
    </source>
</evidence>
<dbReference type="Gene3D" id="6.10.250.3180">
    <property type="match status" value="1"/>
</dbReference>
<dbReference type="Pfam" id="PF08711">
    <property type="entry name" value="Med26"/>
    <property type="match status" value="1"/>
</dbReference>
<dbReference type="Proteomes" id="UP000001554">
    <property type="component" value="Chromosome 17"/>
</dbReference>
<feature type="domain" description="TFIIS N-terminal" evidence="5">
    <location>
        <begin position="1"/>
        <end position="78"/>
    </location>
</feature>
<dbReference type="InterPro" id="IPR035441">
    <property type="entry name" value="TFIIS/LEDGF_dom_sf"/>
</dbReference>
<evidence type="ECO:0000313" key="6">
    <source>
        <dbReference type="Proteomes" id="UP000001554"/>
    </source>
</evidence>
<feature type="compositionally biased region" description="Low complexity" evidence="4">
    <location>
        <begin position="690"/>
        <end position="737"/>
    </location>
</feature>
<accession>A0A9J7HI35</accession>
<protein>
    <submittedName>
        <fullName evidence="7">Elongin-A-like isoform X2</fullName>
    </submittedName>
</protein>
<dbReference type="InterPro" id="IPR010684">
    <property type="entry name" value="RNA_pol_II_trans_fac_SIII_A"/>
</dbReference>
<dbReference type="AlphaFoldDB" id="A0A9J7HI35"/>
<reference evidence="6" key="1">
    <citation type="journal article" date="2020" name="Nat. Ecol. Evol.">
        <title>Deeply conserved synteny resolves early events in vertebrate evolution.</title>
        <authorList>
            <person name="Simakov O."/>
            <person name="Marletaz F."/>
            <person name="Yue J.X."/>
            <person name="O'Connell B."/>
            <person name="Jenkins J."/>
            <person name="Brandt A."/>
            <person name="Calef R."/>
            <person name="Tung C.H."/>
            <person name="Huang T.K."/>
            <person name="Schmutz J."/>
            <person name="Satoh N."/>
            <person name="Yu J.K."/>
            <person name="Putnam N.H."/>
            <person name="Green R.E."/>
            <person name="Rokhsar D.S."/>
        </authorList>
    </citation>
    <scope>NUCLEOTIDE SEQUENCE [LARGE SCALE GENOMIC DNA]</scope>
    <source>
        <strain evidence="6">S238N-H82</strain>
    </source>
</reference>
<dbReference type="GO" id="GO:0070449">
    <property type="term" value="C:elongin complex"/>
    <property type="evidence" value="ECO:0007669"/>
    <property type="project" value="InterPro"/>
</dbReference>
<evidence type="ECO:0000256" key="4">
    <source>
        <dbReference type="SAM" id="MobiDB-lite"/>
    </source>
</evidence>
<gene>
    <name evidence="7" type="primary">LOC118403989</name>
</gene>
<dbReference type="GeneID" id="118403989"/>
<sequence>MATMESKIRYLQEKLVNSGDSGKRLKILQRLDSLPITIELLQATGVGKAVNGLRKQEGELGDQARGLVQKWKGMVPADGIIIPTKQPEKPKAPVQDVSEEPPIKRPKVDSSSHKKDKQAHNKKEKHREPKVNNVNNGGQRSSLGQGERSSTDQGHQQRLVNHQGHQQRSSEHKMVKHDPSNARQHEVNKVKRLKEEDDIETYVKEYQHDKKEHSPKKSSSHKQSRENPSINSVSVKQSAAAPSKKVSSSNSKSSQREKVEKLPTSHVKHESKGHPQVTGERPRVNKPSMKETSQPKEVIKETKTDRKPTVSFAEPKEDSFGSGDEDFEEPTQSFEDFLNYDLPVMKVKKKKVKKPFVANPVKPVNHVGTKDQKSSEKKMHKSHHQTTSGAEHSKHKKDKHHSKHKGSKGEGSHSGHGSEGSHKTKSHKHDKEKRKRSSDDPEVKTSSKKRISDPALTVPDNPVSLPEIQPNYRPLRLPVPDLDMSPHKKKGHGLEDAEFAAFQKNTRTQVYSGRKSHYLREVPSLFDSCMQILCDNIDALEELGGVPYDIIKPVLDKCTPEQLCYLEEQNPYLMEDTDHLWQMHCNRDFRNAQRDQDSFEAWRELYLRKHEEREERLKSITAKVSAAWAGKPQGRTTKLAYLDGPVKPPRDVRRKQEKLGTAGPHAQHKPVSSLSRPRKVPIVKKIRPAGSSSSHGSSSSYSSGGDVLNSGTSSTASSSSGGGRQAKAAKPAPMMQKAMKLMKGKYLAPFRCPFRR</sequence>
<feature type="compositionally biased region" description="Polar residues" evidence="4">
    <location>
        <begin position="132"/>
        <end position="167"/>
    </location>
</feature>
<feature type="compositionally biased region" description="Basic and acidic residues" evidence="4">
    <location>
        <begin position="368"/>
        <end position="377"/>
    </location>
</feature>
<feature type="compositionally biased region" description="Basic and acidic residues" evidence="4">
    <location>
        <begin position="168"/>
        <end position="212"/>
    </location>
</feature>
<evidence type="ECO:0000256" key="1">
    <source>
        <dbReference type="ARBA" id="ARBA00004123"/>
    </source>
</evidence>
<feature type="compositionally biased region" description="Basic residues" evidence="4">
    <location>
        <begin position="393"/>
        <end position="406"/>
    </location>
</feature>
<dbReference type="GO" id="GO:0006368">
    <property type="term" value="P:transcription elongation by RNA polymerase II"/>
    <property type="evidence" value="ECO:0007669"/>
    <property type="project" value="InterPro"/>
</dbReference>
<feature type="region of interest" description="Disordered" evidence="4">
    <location>
        <begin position="639"/>
        <end position="737"/>
    </location>
</feature>
<dbReference type="RefSeq" id="XP_035658775.1">
    <property type="nucleotide sequence ID" value="XM_035802882.1"/>
</dbReference>
<dbReference type="InterPro" id="IPR017923">
    <property type="entry name" value="TFIIS_N"/>
</dbReference>
<evidence type="ECO:0000256" key="3">
    <source>
        <dbReference type="PROSITE-ProRule" id="PRU00649"/>
    </source>
</evidence>
<keyword evidence="6" id="KW-1185">Reference proteome</keyword>
<organism evidence="6 7">
    <name type="scientific">Branchiostoma floridae</name>
    <name type="common">Florida lancelet</name>
    <name type="synonym">Amphioxus</name>
    <dbReference type="NCBI Taxonomy" id="7739"/>
    <lineage>
        <taxon>Eukaryota</taxon>
        <taxon>Metazoa</taxon>
        <taxon>Chordata</taxon>
        <taxon>Cephalochordata</taxon>
        <taxon>Leptocardii</taxon>
        <taxon>Amphioxiformes</taxon>
        <taxon>Branchiostomatidae</taxon>
        <taxon>Branchiostoma</taxon>
    </lineage>
</organism>